<evidence type="ECO:0000256" key="10">
    <source>
        <dbReference type="ARBA" id="ARBA00050191"/>
    </source>
</evidence>
<evidence type="ECO:0000256" key="6">
    <source>
        <dbReference type="ARBA" id="ARBA00023002"/>
    </source>
</evidence>
<evidence type="ECO:0000313" key="18">
    <source>
        <dbReference type="Proteomes" id="UP000267858"/>
    </source>
</evidence>
<evidence type="ECO:0000256" key="12">
    <source>
        <dbReference type="ARBA" id="ARBA00061723"/>
    </source>
</evidence>
<evidence type="ECO:0000256" key="9">
    <source>
        <dbReference type="ARBA" id="ARBA00048983"/>
    </source>
</evidence>
<evidence type="ECO:0000256" key="4">
    <source>
        <dbReference type="ARBA" id="ARBA00022630"/>
    </source>
</evidence>
<keyword evidence="5" id="KW-0288">FMN</keyword>
<dbReference type="InterPro" id="IPR050712">
    <property type="entry name" value="NAD(P)H-dep_reductase"/>
</dbReference>
<dbReference type="GO" id="GO:0005829">
    <property type="term" value="C:cytosol"/>
    <property type="evidence" value="ECO:0007669"/>
    <property type="project" value="TreeGrafter"/>
</dbReference>
<organism evidence="17 18">
    <name type="scientific">Salmonella enterica subsp. salamae</name>
    <dbReference type="NCBI Taxonomy" id="59202"/>
    <lineage>
        <taxon>Bacteria</taxon>
        <taxon>Pseudomonadati</taxon>
        <taxon>Pseudomonadota</taxon>
        <taxon>Gammaproteobacteria</taxon>
        <taxon>Enterobacterales</taxon>
        <taxon>Enterobacteriaceae</taxon>
        <taxon>Salmonella</taxon>
    </lineage>
</organism>
<dbReference type="InterPro" id="IPR037143">
    <property type="entry name" value="4-PPantetheinyl_Trfase_dom_sf"/>
</dbReference>
<comment type="catalytic activity">
    <reaction evidence="10">
        <text>Cr(6+) + 2 NADH + O2 = Cr(3+) + superoxide + 2 NAD(+) + 2 H(+)</text>
        <dbReference type="Rhea" id="RHEA:44372"/>
        <dbReference type="ChEBI" id="CHEBI:15378"/>
        <dbReference type="ChEBI" id="CHEBI:15379"/>
        <dbReference type="ChEBI" id="CHEBI:18421"/>
        <dbReference type="ChEBI" id="CHEBI:33007"/>
        <dbReference type="ChEBI" id="CHEBI:49544"/>
        <dbReference type="ChEBI" id="CHEBI:57540"/>
        <dbReference type="ChEBI" id="CHEBI:57945"/>
    </reaction>
</comment>
<dbReference type="GO" id="GO:0000287">
    <property type="term" value="F:magnesium ion binding"/>
    <property type="evidence" value="ECO:0007669"/>
    <property type="project" value="InterPro"/>
</dbReference>
<dbReference type="Pfam" id="PF03358">
    <property type="entry name" value="FMN_red"/>
    <property type="match status" value="1"/>
</dbReference>
<dbReference type="EMBL" id="LR134141">
    <property type="protein sequence ID" value="VEA08160.1"/>
    <property type="molecule type" value="Genomic_DNA"/>
</dbReference>
<dbReference type="PANTHER" id="PTHR30543:SF21">
    <property type="entry name" value="NAD(P)H-DEPENDENT FMN REDUCTASE LOT6"/>
    <property type="match status" value="1"/>
</dbReference>
<dbReference type="AlphaFoldDB" id="A0A6D2GG69"/>
<proteinExistence type="inferred from homology"/>
<dbReference type="GO" id="GO:0010181">
    <property type="term" value="F:FMN binding"/>
    <property type="evidence" value="ECO:0007669"/>
    <property type="project" value="TreeGrafter"/>
</dbReference>
<comment type="subunit">
    <text evidence="12">Homotetramer. Dimer of dimers. The tetrameric configuration has a central role in chromate reductase activity.</text>
</comment>
<name>A0A6D2GG69_SALER</name>
<dbReference type="EC" id="1.6.5.2" evidence="3"/>
<reference evidence="17 18" key="1">
    <citation type="submission" date="2018-12" db="EMBL/GenBank/DDBJ databases">
        <authorList>
            <consortium name="Pathogen Informatics"/>
        </authorList>
    </citation>
    <scope>NUCLEOTIDE SEQUENCE [LARGE SCALE GENOMIC DNA]</scope>
    <source>
        <strain evidence="17 18">NCTC5773</strain>
    </source>
</reference>
<evidence type="ECO:0000256" key="8">
    <source>
        <dbReference type="ARBA" id="ARBA00047678"/>
    </source>
</evidence>
<keyword evidence="6 17" id="KW-0560">Oxidoreductase</keyword>
<comment type="catalytic activity">
    <reaction evidence="9">
        <text>a quinone + NADPH + H(+) = a quinol + NADP(+)</text>
        <dbReference type="Rhea" id="RHEA:46164"/>
        <dbReference type="ChEBI" id="CHEBI:15378"/>
        <dbReference type="ChEBI" id="CHEBI:24646"/>
        <dbReference type="ChEBI" id="CHEBI:57783"/>
        <dbReference type="ChEBI" id="CHEBI:58349"/>
        <dbReference type="ChEBI" id="CHEBI:132124"/>
        <dbReference type="EC" id="1.6.5.2"/>
    </reaction>
</comment>
<gene>
    <name evidence="17" type="primary">azr</name>
    <name evidence="17" type="ORF">NCTC5773_05165</name>
</gene>
<dbReference type="Proteomes" id="UP000267858">
    <property type="component" value="Chromosome"/>
</dbReference>
<evidence type="ECO:0000256" key="14">
    <source>
        <dbReference type="ARBA" id="ARBA00080247"/>
    </source>
</evidence>
<dbReference type="PANTHER" id="PTHR30543">
    <property type="entry name" value="CHROMATE REDUCTASE"/>
    <property type="match status" value="1"/>
</dbReference>
<sequence length="397" mass="43564">MFMLYGIGELPEILIQAKGKPAFRDKNLPGFSISYAGNMVGVALTTEGECGLDMELQRTSRGFHRPHSLERHPFSRNENLWVANQNDPNEARAQLITLRQSVLKLTGDVMNDDPRELQLLPVAGRLKCAHVTQLEAVCDAEDVLVWSVAVTPAIEKLKVWEFDGKLGWKSLPDIQTRANEPTGRLMRFAQLPAAKSYTLKSFIMKKGARMSETLNVVTLLGSLRKGSFNGMVARTLPKVAPAGMTVSPLPSIGDIPLYDADIQQEEGFPASVEALAEQIRNADGVVIVTPEYNYSVPGGLKNAIDWLSRLPEQPLAGKPVLIQTSSMGAIGGARCQYHLRQILVFLDAMVMNKPEFMGGVIQNKVDPQAGEVIDQSTLDHLTGQLTAFGDYIQRVKA</sequence>
<evidence type="ECO:0000256" key="1">
    <source>
        <dbReference type="ARBA" id="ARBA00001917"/>
    </source>
</evidence>
<accession>A0A6D2GG69</accession>
<keyword evidence="17" id="KW-0808">Transferase</keyword>
<evidence type="ECO:0000256" key="2">
    <source>
        <dbReference type="ARBA" id="ARBA00005990"/>
    </source>
</evidence>
<comment type="catalytic activity">
    <reaction evidence="8">
        <text>a quinone + NADH + H(+) = a quinol + NAD(+)</text>
        <dbReference type="Rhea" id="RHEA:46160"/>
        <dbReference type="ChEBI" id="CHEBI:15378"/>
        <dbReference type="ChEBI" id="CHEBI:24646"/>
        <dbReference type="ChEBI" id="CHEBI:57540"/>
        <dbReference type="ChEBI" id="CHEBI:57945"/>
        <dbReference type="ChEBI" id="CHEBI:132124"/>
        <dbReference type="EC" id="1.6.5.2"/>
    </reaction>
</comment>
<dbReference type="SUPFAM" id="SSF52218">
    <property type="entry name" value="Flavoproteins"/>
    <property type="match status" value="1"/>
</dbReference>
<evidence type="ECO:0000256" key="11">
    <source>
        <dbReference type="ARBA" id="ARBA00050553"/>
    </source>
</evidence>
<dbReference type="GO" id="GO:0050136">
    <property type="term" value="F:NADH dehydrogenase (quinone) (non-electrogenic) activity"/>
    <property type="evidence" value="ECO:0007669"/>
    <property type="project" value="RHEA"/>
</dbReference>
<dbReference type="Gene3D" id="3.90.470.20">
    <property type="entry name" value="4'-phosphopantetheinyl transferase domain"/>
    <property type="match status" value="1"/>
</dbReference>
<evidence type="ECO:0000256" key="7">
    <source>
        <dbReference type="ARBA" id="ARBA00023027"/>
    </source>
</evidence>
<evidence type="ECO:0000313" key="17">
    <source>
        <dbReference type="EMBL" id="VEA08160.1"/>
    </source>
</evidence>
<dbReference type="FunFam" id="3.40.50.360:FF:000014">
    <property type="entry name" value="NADPH-dependent FMN reductase"/>
    <property type="match status" value="1"/>
</dbReference>
<comment type="catalytic activity">
    <reaction evidence="11">
        <text>Cr(6+) + 2 NADPH + O2 = Cr(3+) + superoxide + 2 NADP(+) + 2 H(+)</text>
        <dbReference type="Rhea" id="RHEA:44368"/>
        <dbReference type="ChEBI" id="CHEBI:15378"/>
        <dbReference type="ChEBI" id="CHEBI:15379"/>
        <dbReference type="ChEBI" id="CHEBI:18421"/>
        <dbReference type="ChEBI" id="CHEBI:33007"/>
        <dbReference type="ChEBI" id="CHEBI:49544"/>
        <dbReference type="ChEBI" id="CHEBI:57783"/>
        <dbReference type="ChEBI" id="CHEBI:58349"/>
    </reaction>
</comment>
<keyword evidence="7" id="KW-0520">NAD</keyword>
<dbReference type="Gene3D" id="3.40.50.360">
    <property type="match status" value="1"/>
</dbReference>
<evidence type="ECO:0000259" key="16">
    <source>
        <dbReference type="Pfam" id="PF03358"/>
    </source>
</evidence>
<protein>
    <recommendedName>
        <fullName evidence="13">Quinone reductase</fullName>
        <ecNumber evidence="3">1.6.5.2</ecNumber>
    </recommendedName>
    <alternativeName>
        <fullName evidence="15">Chromate reductase</fullName>
    </alternativeName>
    <alternativeName>
        <fullName evidence="14">NAD(P)H dehydrogenase (quinone)</fullName>
    </alternativeName>
</protein>
<dbReference type="GO" id="GO:0008897">
    <property type="term" value="F:holo-[acyl-carrier-protein] synthase activity"/>
    <property type="evidence" value="ECO:0007669"/>
    <property type="project" value="InterPro"/>
</dbReference>
<evidence type="ECO:0000256" key="5">
    <source>
        <dbReference type="ARBA" id="ARBA00022643"/>
    </source>
</evidence>
<evidence type="ECO:0000256" key="15">
    <source>
        <dbReference type="ARBA" id="ARBA00083715"/>
    </source>
</evidence>
<dbReference type="InterPro" id="IPR029039">
    <property type="entry name" value="Flavoprotein-like_sf"/>
</dbReference>
<feature type="domain" description="NADPH-dependent FMN reductase-like" evidence="16">
    <location>
        <begin position="215"/>
        <end position="357"/>
    </location>
</feature>
<evidence type="ECO:0000256" key="3">
    <source>
        <dbReference type="ARBA" id="ARBA00012648"/>
    </source>
</evidence>
<comment type="similarity">
    <text evidence="2">Belongs to the SsuE family.</text>
</comment>
<dbReference type="GO" id="GO:0008753">
    <property type="term" value="F:NADPH dehydrogenase (quinone) activity"/>
    <property type="evidence" value="ECO:0007669"/>
    <property type="project" value="RHEA"/>
</dbReference>
<evidence type="ECO:0000256" key="13">
    <source>
        <dbReference type="ARBA" id="ARBA00071270"/>
    </source>
</evidence>
<keyword evidence="4" id="KW-0285">Flavoprotein</keyword>
<comment type="cofactor">
    <cofactor evidence="1">
        <name>FMN</name>
        <dbReference type="ChEBI" id="CHEBI:58210"/>
    </cofactor>
</comment>
<dbReference type="InterPro" id="IPR005025">
    <property type="entry name" value="FMN_Rdtase-like_dom"/>
</dbReference>